<reference evidence="1 2" key="1">
    <citation type="submission" date="2019-03" db="EMBL/GenBank/DDBJ databases">
        <title>Genomic Encyclopedia of Type Strains, Phase IV (KMG-IV): sequencing the most valuable type-strain genomes for metagenomic binning, comparative biology and taxonomic classification.</title>
        <authorList>
            <person name="Goeker M."/>
        </authorList>
    </citation>
    <scope>NUCLEOTIDE SEQUENCE [LARGE SCALE GENOMIC DNA]</scope>
    <source>
        <strain evidence="1 2">JA181</strain>
    </source>
</reference>
<dbReference type="InterPro" id="IPR029457">
    <property type="entry name" value="GHL5"/>
</dbReference>
<evidence type="ECO:0000313" key="2">
    <source>
        <dbReference type="Proteomes" id="UP000295484"/>
    </source>
</evidence>
<dbReference type="RefSeq" id="WP_134077205.1">
    <property type="nucleotide sequence ID" value="NZ_SOEB01000003.1"/>
</dbReference>
<accession>A0A4R8G8G7</accession>
<dbReference type="InterPro" id="IPR017853">
    <property type="entry name" value="GH"/>
</dbReference>
<name>A0A4R8G8G7_9RHOB</name>
<dbReference type="SUPFAM" id="SSF51445">
    <property type="entry name" value="(Trans)glycosidases"/>
    <property type="match status" value="1"/>
</dbReference>
<keyword evidence="1" id="KW-0326">Glycosidase</keyword>
<dbReference type="Pfam" id="PF14872">
    <property type="entry name" value="GHL5"/>
    <property type="match status" value="1"/>
</dbReference>
<dbReference type="GO" id="GO:0016798">
    <property type="term" value="F:hydrolase activity, acting on glycosyl bonds"/>
    <property type="evidence" value="ECO:0007669"/>
    <property type="project" value="UniProtKB-KW"/>
</dbReference>
<proteinExistence type="predicted"/>
<comment type="caution">
    <text evidence="1">The sequence shown here is derived from an EMBL/GenBank/DDBJ whole genome shotgun (WGS) entry which is preliminary data.</text>
</comment>
<dbReference type="Proteomes" id="UP000295484">
    <property type="component" value="Unassembled WGS sequence"/>
</dbReference>
<protein>
    <submittedName>
        <fullName evidence="1">Glycosidase</fullName>
    </submittedName>
</protein>
<evidence type="ECO:0000313" key="1">
    <source>
        <dbReference type="EMBL" id="TDX32564.1"/>
    </source>
</evidence>
<keyword evidence="1" id="KW-0378">Hydrolase</keyword>
<dbReference type="Gene3D" id="3.20.20.80">
    <property type="entry name" value="Glycosidases"/>
    <property type="match status" value="1"/>
</dbReference>
<sequence length="813" mass="91276">MRDDATDRDGPIDNPFDGKDDHVALRDRIEFDEAAARAEAEAATHALTTAETAFEAQCRIARRLGGRVEEGRACFGFWTPELQDARVPSGDIFLEVLTPVEPLDLTRAHQDVRFERAWVPVIREDAHCFTAVTGMRAGTRERLGDFYALAWRDAEGGWHRILDPLAMSLPFGAMAPAELYDVEAMLAARGDAEYFRAFAGEAPHKFGPPANILQVHVPTATAGGTLASLTRHYHRLAERVARELPLEPADKLFLGYDAVQLLPVEPTTVHEAGPDFWQEVGGDEDGVTVSLLRPDTTNWGYDIVISGMGTVNPVLLETGRPDELVDFAAELHNFPGSPKKLILDVVFGHADNQGLLALNSHFFAGPNMYGQNLDYPNPAVRAILLEMQRRKVNFGADGVRVDGAQDFKWWDTATQTMRHDDDYLQSMADLVQEAAGTRYRPWFIFEDGRPWPEEDWELSSDYRAVIEAQTDDDVFQWGPLTFAHNTPFLYTFWMSKFWRIREILEVGANWISGTSNHDTLRRGTQVSPKLNVNTRLGRTRMEILDKAYDNPANHVLTYVALPGVPMDFLNAMARASWGFIRNQDDRYGVKVVAEEAISLKWQVDEYSYSVPANFRRLKEMGFETRADLVRFFEFLPALVEVTEYDLDEIARLLNKAEPPLAGPEVYTVAALKHMARAWMDDMHEYCNVSNSLPTLDADQAAFCLSLRGFRRKRPWLAANYGPRDRFDYQRPIAGRTLFTALRHGPEGEQIFAVMHMEGKPTAEIDPLSLPVPGIEGAGWELALRTPSIGADYLGGPITLTDSMALVFSRRVPG</sequence>
<organism evidence="1 2">
    <name type="scientific">Rhodovulum visakhapatnamense</name>
    <dbReference type="NCBI Taxonomy" id="364297"/>
    <lineage>
        <taxon>Bacteria</taxon>
        <taxon>Pseudomonadati</taxon>
        <taxon>Pseudomonadota</taxon>
        <taxon>Alphaproteobacteria</taxon>
        <taxon>Rhodobacterales</taxon>
        <taxon>Paracoccaceae</taxon>
        <taxon>Rhodovulum</taxon>
    </lineage>
</organism>
<gene>
    <name evidence="1" type="ORF">EV657_103135</name>
</gene>
<dbReference type="EMBL" id="SOEB01000003">
    <property type="protein sequence ID" value="TDX32564.1"/>
    <property type="molecule type" value="Genomic_DNA"/>
</dbReference>
<dbReference type="AlphaFoldDB" id="A0A4R8G8G7"/>